<reference evidence="1 2" key="1">
    <citation type="submission" date="2020-07" db="EMBL/GenBank/DDBJ databases">
        <title>Genomic Encyclopedia of Type Strains, Phase IV (KMG-IV): sequencing the most valuable type-strain genomes for metagenomic binning, comparative biology and taxonomic classification.</title>
        <authorList>
            <person name="Goeker M."/>
        </authorList>
    </citation>
    <scope>NUCLEOTIDE SEQUENCE [LARGE SCALE GENOMIC DNA]</scope>
    <source>
        <strain evidence="1 2">DSM 45533</strain>
    </source>
</reference>
<sequence length="136" mass="13974">MTALQELSGDHIFAIPVAGQATASTPDEFTAFVAPFKMKITRVRWVPKAAITANVTNYFTLTLRNRGAAGAGAGLPAQRSYAAGNSSAFVGEDMTLSGTAADLLLAAGDVLTVEKLVAASGLAMPAGTVQIYAQAR</sequence>
<accession>A0A7W0CUH1</accession>
<organism evidence="1 2">
    <name type="scientific">Nonomuraea soli</name>
    <dbReference type="NCBI Taxonomy" id="1032476"/>
    <lineage>
        <taxon>Bacteria</taxon>
        <taxon>Bacillati</taxon>
        <taxon>Actinomycetota</taxon>
        <taxon>Actinomycetes</taxon>
        <taxon>Streptosporangiales</taxon>
        <taxon>Streptosporangiaceae</taxon>
        <taxon>Nonomuraea</taxon>
    </lineage>
</organism>
<evidence type="ECO:0000313" key="1">
    <source>
        <dbReference type="EMBL" id="MBA2897389.1"/>
    </source>
</evidence>
<comment type="caution">
    <text evidence="1">The sequence shown here is derived from an EMBL/GenBank/DDBJ whole genome shotgun (WGS) entry which is preliminary data.</text>
</comment>
<dbReference type="AlphaFoldDB" id="A0A7W0CUH1"/>
<evidence type="ECO:0000313" key="2">
    <source>
        <dbReference type="Proteomes" id="UP000530928"/>
    </source>
</evidence>
<dbReference type="EMBL" id="JACDUR010000011">
    <property type="protein sequence ID" value="MBA2897389.1"/>
    <property type="molecule type" value="Genomic_DNA"/>
</dbReference>
<proteinExistence type="predicted"/>
<dbReference type="Proteomes" id="UP000530928">
    <property type="component" value="Unassembled WGS sequence"/>
</dbReference>
<dbReference type="RefSeq" id="WP_181616097.1">
    <property type="nucleotide sequence ID" value="NZ_BAABAM010000013.1"/>
</dbReference>
<gene>
    <name evidence="1" type="ORF">HNR30_008787</name>
</gene>
<keyword evidence="2" id="KW-1185">Reference proteome</keyword>
<name>A0A7W0CUH1_9ACTN</name>
<protein>
    <submittedName>
        <fullName evidence="1">Uncharacterized protein</fullName>
    </submittedName>
</protein>